<feature type="active site" description="Proton acceptor" evidence="9">
    <location>
        <position position="60"/>
    </location>
</feature>
<comment type="similarity">
    <text evidence="9 10">Belongs to the TrpA family.</text>
</comment>
<dbReference type="HAMAP" id="MF_00131">
    <property type="entry name" value="Trp_synth_alpha"/>
    <property type="match status" value="1"/>
</dbReference>
<dbReference type="CDD" id="cd04724">
    <property type="entry name" value="Tryptophan_synthase_alpha"/>
    <property type="match status" value="1"/>
</dbReference>
<evidence type="ECO:0000313" key="12">
    <source>
        <dbReference type="Proteomes" id="UP000032067"/>
    </source>
</evidence>
<name>A0A0D0L8A7_VARPD</name>
<evidence type="ECO:0000256" key="10">
    <source>
        <dbReference type="RuleBase" id="RU003662"/>
    </source>
</evidence>
<keyword evidence="4 9" id="KW-0028">Amino-acid biosynthesis</keyword>
<evidence type="ECO:0000313" key="11">
    <source>
        <dbReference type="EMBL" id="KIQ34552.1"/>
    </source>
</evidence>
<dbReference type="Proteomes" id="UP000032067">
    <property type="component" value="Unassembled WGS sequence"/>
</dbReference>
<evidence type="ECO:0000256" key="3">
    <source>
        <dbReference type="ARBA" id="ARBA00011270"/>
    </source>
</evidence>
<dbReference type="OrthoDB" id="9804578at2"/>
<dbReference type="InterPro" id="IPR018204">
    <property type="entry name" value="Trp_synthase_alpha_AS"/>
</dbReference>
<dbReference type="SUPFAM" id="SSF51366">
    <property type="entry name" value="Ribulose-phoshate binding barrel"/>
    <property type="match status" value="1"/>
</dbReference>
<keyword evidence="6 9" id="KW-0057">Aromatic amino acid biosynthesis</keyword>
<dbReference type="UniPathway" id="UPA00035">
    <property type="reaction ID" value="UER00044"/>
</dbReference>
<sequence length="281" mass="29489">MSRIAATFKTLQAQGRKALIPYVTAGFPFADITPELMHGMVEAGADVIELGVPFSDPMADGPVIQKAGEAALALGVGMKQVLAIVAAFREKDATTPVVLMGYANPVERYDLVHGKQAFIRDASAAGVDGLLVVDYPPEECEAFAADLKAANIDLIFLLAPTSTDERMAQVARIASGYVYYVSLKGVTGAGHLDTEAVGQMIPRIRQHVSIPVGVGFGIRDARTAQAVGSAADAVVIGTKIIQLIDGQPREKVVPAVREFLAGIREALDALPAATPKNAAGR</sequence>
<dbReference type="RefSeq" id="WP_042578089.1">
    <property type="nucleotide sequence ID" value="NZ_JXQQ01000014.1"/>
</dbReference>
<keyword evidence="7 9" id="KW-0456">Lyase</keyword>
<accession>A0A0D0L8A7</accession>
<dbReference type="InterPro" id="IPR002028">
    <property type="entry name" value="Trp_synthase_suA"/>
</dbReference>
<evidence type="ECO:0000256" key="1">
    <source>
        <dbReference type="ARBA" id="ARBA00003365"/>
    </source>
</evidence>
<dbReference type="InterPro" id="IPR011060">
    <property type="entry name" value="RibuloseP-bd_barrel"/>
</dbReference>
<dbReference type="Gene3D" id="3.20.20.70">
    <property type="entry name" value="Aldolase class I"/>
    <property type="match status" value="1"/>
</dbReference>
<evidence type="ECO:0000256" key="4">
    <source>
        <dbReference type="ARBA" id="ARBA00022605"/>
    </source>
</evidence>
<evidence type="ECO:0000256" key="8">
    <source>
        <dbReference type="ARBA" id="ARBA00049047"/>
    </source>
</evidence>
<dbReference type="PANTHER" id="PTHR43406">
    <property type="entry name" value="TRYPTOPHAN SYNTHASE, ALPHA CHAIN"/>
    <property type="match status" value="1"/>
</dbReference>
<evidence type="ECO:0000256" key="6">
    <source>
        <dbReference type="ARBA" id="ARBA00023141"/>
    </source>
</evidence>
<feature type="active site" description="Proton acceptor" evidence="9">
    <location>
        <position position="49"/>
    </location>
</feature>
<comment type="pathway">
    <text evidence="2 9">Amino-acid biosynthesis; L-tryptophan biosynthesis; L-tryptophan from chorismate: step 5/5.</text>
</comment>
<proteinExistence type="inferred from homology"/>
<comment type="function">
    <text evidence="1 9">The alpha subunit is responsible for the aldol cleavage of indoleglycerol phosphate to indole and glyceraldehyde 3-phosphate.</text>
</comment>
<comment type="caution">
    <text evidence="11">The sequence shown here is derived from an EMBL/GenBank/DDBJ whole genome shotgun (WGS) entry which is preliminary data.</text>
</comment>
<dbReference type="Pfam" id="PF00290">
    <property type="entry name" value="Trp_syntA"/>
    <property type="match status" value="1"/>
</dbReference>
<keyword evidence="5 9" id="KW-0822">Tryptophan biosynthesis</keyword>
<evidence type="ECO:0000256" key="9">
    <source>
        <dbReference type="HAMAP-Rule" id="MF_00131"/>
    </source>
</evidence>
<dbReference type="GO" id="GO:0004834">
    <property type="term" value="F:tryptophan synthase activity"/>
    <property type="evidence" value="ECO:0007669"/>
    <property type="project" value="UniProtKB-UniRule"/>
</dbReference>
<dbReference type="NCBIfam" id="TIGR00262">
    <property type="entry name" value="trpA"/>
    <property type="match status" value="1"/>
</dbReference>
<comment type="subunit">
    <text evidence="3 9">Tetramer of two alpha and two beta chains.</text>
</comment>
<evidence type="ECO:0000256" key="5">
    <source>
        <dbReference type="ARBA" id="ARBA00022822"/>
    </source>
</evidence>
<organism evidence="11 12">
    <name type="scientific">Variovorax paradoxus</name>
    <dbReference type="NCBI Taxonomy" id="34073"/>
    <lineage>
        <taxon>Bacteria</taxon>
        <taxon>Pseudomonadati</taxon>
        <taxon>Pseudomonadota</taxon>
        <taxon>Betaproteobacteria</taxon>
        <taxon>Burkholderiales</taxon>
        <taxon>Comamonadaceae</taxon>
        <taxon>Variovorax</taxon>
    </lineage>
</organism>
<dbReference type="PANTHER" id="PTHR43406:SF1">
    <property type="entry name" value="TRYPTOPHAN SYNTHASE ALPHA CHAIN, CHLOROPLASTIC"/>
    <property type="match status" value="1"/>
</dbReference>
<dbReference type="AlphaFoldDB" id="A0A0D0L8A7"/>
<reference evidence="11 12" key="1">
    <citation type="submission" date="2014-12" db="EMBL/GenBank/DDBJ databases">
        <title>16Stimator: statistical estimation of ribosomal gene copy numbers from draft genome assemblies.</title>
        <authorList>
            <person name="Perisin M.A."/>
            <person name="Vetter M."/>
            <person name="Gilbert J.A."/>
            <person name="Bergelson J."/>
        </authorList>
    </citation>
    <scope>NUCLEOTIDE SEQUENCE [LARGE SCALE GENOMIC DNA]</scope>
    <source>
        <strain evidence="11 12">MEDvA23</strain>
    </source>
</reference>
<dbReference type="PROSITE" id="PS00167">
    <property type="entry name" value="TRP_SYNTHASE_ALPHA"/>
    <property type="match status" value="1"/>
</dbReference>
<dbReference type="InterPro" id="IPR013785">
    <property type="entry name" value="Aldolase_TIM"/>
</dbReference>
<protein>
    <recommendedName>
        <fullName evidence="9">Tryptophan synthase alpha chain</fullName>
        <ecNumber evidence="9">4.2.1.20</ecNumber>
    </recommendedName>
</protein>
<comment type="catalytic activity">
    <reaction evidence="8 9">
        <text>(1S,2R)-1-C-(indol-3-yl)glycerol 3-phosphate + L-serine = D-glyceraldehyde 3-phosphate + L-tryptophan + H2O</text>
        <dbReference type="Rhea" id="RHEA:10532"/>
        <dbReference type="ChEBI" id="CHEBI:15377"/>
        <dbReference type="ChEBI" id="CHEBI:33384"/>
        <dbReference type="ChEBI" id="CHEBI:57912"/>
        <dbReference type="ChEBI" id="CHEBI:58866"/>
        <dbReference type="ChEBI" id="CHEBI:59776"/>
        <dbReference type="EC" id="4.2.1.20"/>
    </reaction>
</comment>
<dbReference type="EMBL" id="JXQQ01000014">
    <property type="protein sequence ID" value="KIQ34552.1"/>
    <property type="molecule type" value="Genomic_DNA"/>
</dbReference>
<dbReference type="EC" id="4.2.1.20" evidence="9"/>
<dbReference type="FunFam" id="3.20.20.70:FF:000037">
    <property type="entry name" value="Tryptophan synthase alpha chain"/>
    <property type="match status" value="1"/>
</dbReference>
<evidence type="ECO:0000256" key="7">
    <source>
        <dbReference type="ARBA" id="ARBA00023239"/>
    </source>
</evidence>
<gene>
    <name evidence="9" type="primary">trpA</name>
    <name evidence="11" type="ORF">RT97_07125</name>
</gene>
<dbReference type="GO" id="GO:0005829">
    <property type="term" value="C:cytosol"/>
    <property type="evidence" value="ECO:0007669"/>
    <property type="project" value="TreeGrafter"/>
</dbReference>
<evidence type="ECO:0000256" key="2">
    <source>
        <dbReference type="ARBA" id="ARBA00004733"/>
    </source>
</evidence>